<evidence type="ECO:0000256" key="2">
    <source>
        <dbReference type="ARBA" id="ARBA00022448"/>
    </source>
</evidence>
<evidence type="ECO:0000259" key="5">
    <source>
        <dbReference type="Pfam" id="PF25975"/>
    </source>
</evidence>
<dbReference type="Pfam" id="PF25975">
    <property type="entry name" value="CzcB_C"/>
    <property type="match status" value="1"/>
</dbReference>
<evidence type="ECO:0000256" key="3">
    <source>
        <dbReference type="SAM" id="Coils"/>
    </source>
</evidence>
<proteinExistence type="inferred from homology"/>
<evidence type="ECO:0000313" key="6">
    <source>
        <dbReference type="EMBL" id="WEK46347.1"/>
    </source>
</evidence>
<sequence length="385" mass="39481">MIIEDKRILVGVAGAIILAAGSGYLVARWTADAPAATGEADEATEAPLGGALVLTADQVRDAGIMVEAIRPGGFDTEMIAQGMVAPTPSGEALVTARTGGTVTRVFKRLGDPVRAGEALAIVESRDAAQIASERSAAGARVTLAQRNLAREKYLFDQKVSARVELERAEAEAAVAQAEARRADASASAVRITSNGRGSSVVSPISGRVTATTIALGAFVQPEAELFRVSDPRQIQVEASIGPADMGRLAAGDRAVVELPDGATIEGRVRSVTPALGSETRAATAVIDIAGGKLQPGLGVRVRLYPGVASSGSAIVVPQDAVQSLEGRSIVFVRTSQGFRAQTVTIGTSSAGRVEILAGLKPGQLVATRNAFVLKAELGKGAGEEE</sequence>
<dbReference type="NCBIfam" id="TIGR01730">
    <property type="entry name" value="RND_mfp"/>
    <property type="match status" value="1"/>
</dbReference>
<dbReference type="GO" id="GO:0030288">
    <property type="term" value="C:outer membrane-bounded periplasmic space"/>
    <property type="evidence" value="ECO:0007669"/>
    <property type="project" value="TreeGrafter"/>
</dbReference>
<dbReference type="Gene3D" id="2.40.30.170">
    <property type="match status" value="1"/>
</dbReference>
<dbReference type="FunFam" id="2.40.420.20:FF:000006">
    <property type="entry name" value="RND family efflux transporter MFP subunit"/>
    <property type="match status" value="1"/>
</dbReference>
<dbReference type="GO" id="GO:0016020">
    <property type="term" value="C:membrane"/>
    <property type="evidence" value="ECO:0007669"/>
    <property type="project" value="InterPro"/>
</dbReference>
<keyword evidence="3" id="KW-0175">Coiled coil</keyword>
<dbReference type="Gene3D" id="2.40.420.20">
    <property type="match status" value="1"/>
</dbReference>
<evidence type="ECO:0000256" key="1">
    <source>
        <dbReference type="ARBA" id="ARBA00009477"/>
    </source>
</evidence>
<dbReference type="Proteomes" id="UP001218362">
    <property type="component" value="Chromosome"/>
</dbReference>
<feature type="coiled-coil region" evidence="3">
    <location>
        <begin position="158"/>
        <end position="187"/>
    </location>
</feature>
<protein>
    <submittedName>
        <fullName evidence="6">Efflux RND transporter periplasmic adaptor subunit</fullName>
    </submittedName>
</protein>
<dbReference type="GO" id="GO:0046914">
    <property type="term" value="F:transition metal ion binding"/>
    <property type="evidence" value="ECO:0007669"/>
    <property type="project" value="TreeGrafter"/>
</dbReference>
<dbReference type="InterPro" id="IPR058647">
    <property type="entry name" value="BSH_CzcB-like"/>
</dbReference>
<dbReference type="Pfam" id="PF25973">
    <property type="entry name" value="BSH_CzcB"/>
    <property type="match status" value="1"/>
</dbReference>
<dbReference type="PANTHER" id="PTHR30097">
    <property type="entry name" value="CATION EFFLUX SYSTEM PROTEIN CUSB"/>
    <property type="match status" value="1"/>
</dbReference>
<dbReference type="EMBL" id="CP119316">
    <property type="protein sequence ID" value="WEK46347.1"/>
    <property type="molecule type" value="Genomic_DNA"/>
</dbReference>
<reference evidence="6" key="1">
    <citation type="submission" date="2023-03" db="EMBL/GenBank/DDBJ databases">
        <title>Andean soil-derived lignocellulolytic bacterial consortium as a source of novel taxa and putative plastic-active enzymes.</title>
        <authorList>
            <person name="Diaz-Garcia L."/>
            <person name="Chuvochina M."/>
            <person name="Feuerriegel G."/>
            <person name="Bunk B."/>
            <person name="Sproer C."/>
            <person name="Streit W.R."/>
            <person name="Rodriguez L.M."/>
            <person name="Overmann J."/>
            <person name="Jimenez D.J."/>
        </authorList>
    </citation>
    <scope>NUCLEOTIDE SEQUENCE</scope>
    <source>
        <strain evidence="6">MAG 26</strain>
    </source>
</reference>
<dbReference type="KEGG" id="acob:P0Y56_15235"/>
<dbReference type="Gene3D" id="1.10.287.470">
    <property type="entry name" value="Helix hairpin bin"/>
    <property type="match status" value="1"/>
</dbReference>
<dbReference type="AlphaFoldDB" id="A0AAJ5X5S3"/>
<feature type="domain" description="CzcB-like barrel-sandwich hybrid" evidence="4">
    <location>
        <begin position="92"/>
        <end position="230"/>
    </location>
</feature>
<dbReference type="GO" id="GO:0060003">
    <property type="term" value="P:copper ion export"/>
    <property type="evidence" value="ECO:0007669"/>
    <property type="project" value="TreeGrafter"/>
</dbReference>
<dbReference type="SUPFAM" id="SSF111369">
    <property type="entry name" value="HlyD-like secretion proteins"/>
    <property type="match status" value="1"/>
</dbReference>
<keyword evidence="2" id="KW-0813">Transport</keyword>
<gene>
    <name evidence="6" type="ORF">P0Y56_15235</name>
</gene>
<dbReference type="PANTHER" id="PTHR30097:SF15">
    <property type="entry name" value="CATION EFFLUX SYSTEM PROTEIN CUSB"/>
    <property type="match status" value="1"/>
</dbReference>
<feature type="domain" description="CzcB-like C-terminal circularly permuted SH3-like" evidence="5">
    <location>
        <begin position="314"/>
        <end position="374"/>
    </location>
</feature>
<dbReference type="GO" id="GO:0022857">
    <property type="term" value="F:transmembrane transporter activity"/>
    <property type="evidence" value="ECO:0007669"/>
    <property type="project" value="InterPro"/>
</dbReference>
<evidence type="ECO:0000313" key="7">
    <source>
        <dbReference type="Proteomes" id="UP001218362"/>
    </source>
</evidence>
<comment type="similarity">
    <text evidence="1">Belongs to the membrane fusion protein (MFP) (TC 8.A.1) family.</text>
</comment>
<evidence type="ECO:0000259" key="4">
    <source>
        <dbReference type="Pfam" id="PF25973"/>
    </source>
</evidence>
<organism evidence="6 7">
    <name type="scientific">Candidatus Andeanibacterium colombiense</name>
    <dbReference type="NCBI Taxonomy" id="3121345"/>
    <lineage>
        <taxon>Bacteria</taxon>
        <taxon>Pseudomonadati</taxon>
        <taxon>Pseudomonadota</taxon>
        <taxon>Alphaproteobacteria</taxon>
        <taxon>Sphingomonadales</taxon>
        <taxon>Sphingomonadaceae</taxon>
        <taxon>Candidatus Andeanibacterium</taxon>
    </lineage>
</organism>
<dbReference type="InterPro" id="IPR051909">
    <property type="entry name" value="MFP_Cation_Efflux"/>
</dbReference>
<dbReference type="GO" id="GO:0015679">
    <property type="term" value="P:plasma membrane copper ion transport"/>
    <property type="evidence" value="ECO:0007669"/>
    <property type="project" value="TreeGrafter"/>
</dbReference>
<dbReference type="InterPro" id="IPR058649">
    <property type="entry name" value="CzcB_C"/>
</dbReference>
<accession>A0AAJ5X5S3</accession>
<name>A0AAJ5X5S3_9SPHN</name>
<dbReference type="InterPro" id="IPR006143">
    <property type="entry name" value="RND_pump_MFP"/>
</dbReference>